<accession>A0A1G8DHD2</accession>
<organism evidence="3 4">
    <name type="scientific">Rhodococcus triatomae</name>
    <dbReference type="NCBI Taxonomy" id="300028"/>
    <lineage>
        <taxon>Bacteria</taxon>
        <taxon>Bacillati</taxon>
        <taxon>Actinomycetota</taxon>
        <taxon>Actinomycetes</taxon>
        <taxon>Mycobacteriales</taxon>
        <taxon>Nocardiaceae</taxon>
        <taxon>Rhodococcus</taxon>
    </lineage>
</organism>
<dbReference type="AlphaFoldDB" id="A0A1G8DHD2"/>
<feature type="coiled-coil region" evidence="1">
    <location>
        <begin position="500"/>
        <end position="531"/>
    </location>
</feature>
<dbReference type="Proteomes" id="UP000183263">
    <property type="component" value="Unassembled WGS sequence"/>
</dbReference>
<evidence type="ECO:0000259" key="2">
    <source>
        <dbReference type="Pfam" id="PF04536"/>
    </source>
</evidence>
<dbReference type="Pfam" id="PF04536">
    <property type="entry name" value="TPM_phosphatase"/>
    <property type="match status" value="1"/>
</dbReference>
<evidence type="ECO:0000313" key="3">
    <source>
        <dbReference type="EMBL" id="SDH57062.1"/>
    </source>
</evidence>
<reference evidence="3 4" key="1">
    <citation type="submission" date="2016-10" db="EMBL/GenBank/DDBJ databases">
        <authorList>
            <person name="de Groot N.N."/>
        </authorList>
    </citation>
    <scope>NUCLEOTIDE SEQUENCE [LARGE SCALE GENOMIC DNA]</scope>
    <source>
        <strain evidence="3 4">DSM 44892</strain>
    </source>
</reference>
<feature type="domain" description="TPM" evidence="2">
    <location>
        <begin position="43"/>
        <end position="159"/>
    </location>
</feature>
<gene>
    <name evidence="3" type="ORF">SAMN05444695_102305</name>
</gene>
<dbReference type="Gene3D" id="3.10.310.50">
    <property type="match status" value="1"/>
</dbReference>
<dbReference type="OrthoDB" id="5105562at2"/>
<sequence length="673" mass="70001">MPFVTRLARSAALLVVGAVLTLSAFLLAPIASAETPMRLPGQITDPAGALDSAELAQVQESIDQLYDNERVRLWVVFVPDFAGQVGTQWADRTLQMSGLGDRDALLAVATVAREYALLPPNLSEVTTGEAESIRVDAVEPALREEDWAGSAIAAAVGIEEAMSSSGGMSVQTLLIGGGVVVVGAGGAVVYSRRRKAKSIEAQAETAREIDPKDTSALAMLPLPTLDERAKEVLVEVDDAIRASTEELDLARGEFGDDATTPFVTAVEQARETLGRAFQIRQRLDDAIPESPDERRRMLIEIISSCGRADQELDAKVAEFDAMRGLLINGEARLDALTQDVVAVSVRLPESEQVLERLKNEFPPATIAPVAANLDLAREDIAFAEQSIEQGRAAIALPVGKQGPAVTAIRTAESALGQARKLLDGLDHAASDIRSAIDALPAAMEDVAQGIAEAGKLAEQGGAELARARAAAEAALTAARTAKDTDPLGSFTQIVTADAELDAVIAEIHQSQAEAERTRQRLERDVTAARSHVTAAADFISTRRGVVGAEARTRLTEAQRHLAAVEQVREADPARAIQHAKAASDLAGQALRLAQSDVNRWDQNNRPRSGGGGGNVAGAVIGGILIDSLLRGSRGGGGLGGGGFGGGFGGGGSRGGGFGGGGFGGGRAGGGGRF</sequence>
<dbReference type="EMBL" id="FNDN01000002">
    <property type="protein sequence ID" value="SDH57062.1"/>
    <property type="molecule type" value="Genomic_DNA"/>
</dbReference>
<keyword evidence="1" id="KW-0175">Coiled coil</keyword>
<dbReference type="RefSeq" id="WP_072737650.1">
    <property type="nucleotide sequence ID" value="NZ_CP048813.1"/>
</dbReference>
<dbReference type="InterPro" id="IPR007621">
    <property type="entry name" value="TPM_dom"/>
</dbReference>
<evidence type="ECO:0000256" key="1">
    <source>
        <dbReference type="SAM" id="Coils"/>
    </source>
</evidence>
<name>A0A1G8DHD2_9NOCA</name>
<evidence type="ECO:0000313" key="4">
    <source>
        <dbReference type="Proteomes" id="UP000183263"/>
    </source>
</evidence>
<proteinExistence type="predicted"/>
<protein>
    <submittedName>
        <fullName evidence="3">TLP18.3, Psb32 and MOLO-1 founding protein of phosphatase</fullName>
    </submittedName>
</protein>
<keyword evidence="4" id="KW-1185">Reference proteome</keyword>